<dbReference type="SUPFAM" id="SSF46565">
    <property type="entry name" value="Chaperone J-domain"/>
    <property type="match status" value="1"/>
</dbReference>
<dbReference type="InterPro" id="IPR036869">
    <property type="entry name" value="J_dom_sf"/>
</dbReference>
<evidence type="ECO:0000313" key="3">
    <source>
        <dbReference type="EMBL" id="MBR7888858.1"/>
    </source>
</evidence>
<dbReference type="InterPro" id="IPR001623">
    <property type="entry name" value="DnaJ_domain"/>
</dbReference>
<keyword evidence="1" id="KW-0143">Chaperone</keyword>
<protein>
    <submittedName>
        <fullName evidence="3">DnaJ domain-containing protein</fullName>
    </submittedName>
</protein>
<dbReference type="InterPro" id="IPR021059">
    <property type="entry name" value="DnaJ-related_N"/>
</dbReference>
<dbReference type="RefSeq" id="WP_211536202.1">
    <property type="nucleotide sequence ID" value="NZ_JAGSSV010000007.1"/>
</dbReference>
<dbReference type="EMBL" id="JAGSSV010000007">
    <property type="protein sequence ID" value="MBR7888858.1"/>
    <property type="molecule type" value="Genomic_DNA"/>
</dbReference>
<dbReference type="CDD" id="cd06257">
    <property type="entry name" value="DnaJ"/>
    <property type="match status" value="1"/>
</dbReference>
<proteinExistence type="predicted"/>
<reference evidence="3 4" key="1">
    <citation type="submission" date="2021-04" db="EMBL/GenBank/DDBJ databases">
        <authorList>
            <person name="Sun C."/>
        </authorList>
    </citation>
    <scope>NUCLEOTIDE SEQUENCE [LARGE SCALE GENOMIC DNA]</scope>
    <source>
        <strain evidence="3 4">A79</strain>
    </source>
</reference>
<name>A0ABS5HBU8_9GAMM</name>
<accession>A0ABS5HBU8</accession>
<dbReference type="PROSITE" id="PS50076">
    <property type="entry name" value="DNAJ_2"/>
    <property type="match status" value="1"/>
</dbReference>
<comment type="caution">
    <text evidence="3">The sequence shown here is derived from an EMBL/GenBank/DDBJ whole genome shotgun (WGS) entry which is preliminary data.</text>
</comment>
<feature type="domain" description="J" evidence="2">
    <location>
        <begin position="146"/>
        <end position="197"/>
    </location>
</feature>
<gene>
    <name evidence="3" type="ORF">J9B83_07855</name>
</gene>
<dbReference type="Proteomes" id="UP000679722">
    <property type="component" value="Unassembled WGS sequence"/>
</dbReference>
<reference evidence="4" key="2">
    <citation type="submission" date="2023-07" db="EMBL/GenBank/DDBJ databases">
        <title>Marinomonas vulgaris A79, complete genome.</title>
        <authorList>
            <person name="Ying J.-J."/>
        </authorList>
    </citation>
    <scope>NUCLEOTIDE SEQUENCE [LARGE SCALE GENOMIC DNA]</scope>
    <source>
        <strain evidence="4">A79</strain>
    </source>
</reference>
<organism evidence="3 4">
    <name type="scientific">Marinomonas vulgaris</name>
    <dbReference type="NCBI Taxonomy" id="2823372"/>
    <lineage>
        <taxon>Bacteria</taxon>
        <taxon>Pseudomonadati</taxon>
        <taxon>Pseudomonadota</taxon>
        <taxon>Gammaproteobacteria</taxon>
        <taxon>Oceanospirillales</taxon>
        <taxon>Oceanospirillaceae</taxon>
        <taxon>Marinomonas</taxon>
    </lineage>
</organism>
<evidence type="ECO:0000313" key="4">
    <source>
        <dbReference type="Proteomes" id="UP000679722"/>
    </source>
</evidence>
<sequence>MKNPLVGPILTLLKHHPDGTTEFAILKALKEQLPEFNQLADDANLTLFRQHFLIMNALYQLQQSLWQDEHLLLNISALRISLVSAKECNASDNTSSDTSSLDISVDAKLASYYLDWSEYEKTNASDVSDLLNSFYTGISVSGDREAALKTLQIDNTNPSKADIKQQYRKLAQQHHPDRGGDQDTFISLRQAYEHLSF</sequence>
<dbReference type="SMART" id="SM00271">
    <property type="entry name" value="DnaJ"/>
    <property type="match status" value="1"/>
</dbReference>
<dbReference type="Pfam" id="PF00226">
    <property type="entry name" value="DnaJ"/>
    <property type="match status" value="1"/>
</dbReference>
<keyword evidence="4" id="KW-1185">Reference proteome</keyword>
<dbReference type="Pfam" id="PF12339">
    <property type="entry name" value="DNAJ_related"/>
    <property type="match status" value="1"/>
</dbReference>
<evidence type="ECO:0000256" key="1">
    <source>
        <dbReference type="ARBA" id="ARBA00023186"/>
    </source>
</evidence>
<evidence type="ECO:0000259" key="2">
    <source>
        <dbReference type="PROSITE" id="PS50076"/>
    </source>
</evidence>
<dbReference type="Gene3D" id="1.10.287.110">
    <property type="entry name" value="DnaJ domain"/>
    <property type="match status" value="1"/>
</dbReference>